<dbReference type="GO" id="GO:0005524">
    <property type="term" value="F:ATP binding"/>
    <property type="evidence" value="ECO:0007669"/>
    <property type="project" value="UniProtKB-KW"/>
</dbReference>
<keyword evidence="6" id="KW-0067">ATP-binding</keyword>
<evidence type="ECO:0000256" key="5">
    <source>
        <dbReference type="ARBA" id="ARBA00022741"/>
    </source>
</evidence>
<dbReference type="InterPro" id="IPR001757">
    <property type="entry name" value="P_typ_ATPase"/>
</dbReference>
<keyword evidence="11" id="KW-0378">Hydrolase</keyword>
<feature type="transmembrane region" description="Helical" evidence="10">
    <location>
        <begin position="368"/>
        <end position="393"/>
    </location>
</feature>
<feature type="transmembrane region" description="Helical" evidence="10">
    <location>
        <begin position="304"/>
        <end position="325"/>
    </location>
</feature>
<sequence length="428" mass="46522">MLEGLRNRGLQAGQRLEFIPFDPASKRSEARFVQGDQVARVLKGAVPVLAELTGNTRAVEDAEQLAGQGMRVLAVAKGFGDELKLVGLLGLADPPRPDSPSLIERLQQLGVRILMVTGDSAPTAQAVARQLGLGERVGSREALESAEALMQRDAFAGLYPEDKFRLVQTLQGAGHVVGMTGDGVNDAPALKQAQVGIAVESATDVAKAAASLVLTTPGLSGIVAAVEEGRRIYQRMLSYTLNKIVKTLEIGLFLGLGLLVFGVFVTTPKLVLLLFFTNDLVTMSLASDRVGFSKEPDRWDIRKLMGAALVLAVGWLVFSFSAFWVGREVLHLNLPQLQTLVFLLLVFDSQATVYIVRERSFFWRSRPSSWLLVGSLFDLGLVVALAGLGWLMTPIPLNMILGLLVAVLAYMFLLDGVKVWLFRRLNLR</sequence>
<dbReference type="GO" id="GO:0016020">
    <property type="term" value="C:membrane"/>
    <property type="evidence" value="ECO:0007669"/>
    <property type="project" value="UniProtKB-SubCell"/>
</dbReference>
<evidence type="ECO:0000256" key="10">
    <source>
        <dbReference type="SAM" id="Phobius"/>
    </source>
</evidence>
<protein>
    <submittedName>
        <fullName evidence="11">Calcium-transporting ATPase 1</fullName>
        <ecNumber evidence="11">3.6.3.8</ecNumber>
    </submittedName>
</protein>
<evidence type="ECO:0000256" key="4">
    <source>
        <dbReference type="ARBA" id="ARBA00022723"/>
    </source>
</evidence>
<dbReference type="PANTHER" id="PTHR42861">
    <property type="entry name" value="CALCIUM-TRANSPORTING ATPASE"/>
    <property type="match status" value="1"/>
</dbReference>
<dbReference type="AlphaFoldDB" id="A0A399FA69"/>
<evidence type="ECO:0000313" key="12">
    <source>
        <dbReference type="Proteomes" id="UP000266178"/>
    </source>
</evidence>
<evidence type="ECO:0000256" key="9">
    <source>
        <dbReference type="ARBA" id="ARBA00023136"/>
    </source>
</evidence>
<dbReference type="PRINTS" id="PR00120">
    <property type="entry name" value="HATPASE"/>
</dbReference>
<dbReference type="SUPFAM" id="SSF81665">
    <property type="entry name" value="Calcium ATPase, transmembrane domain M"/>
    <property type="match status" value="1"/>
</dbReference>
<evidence type="ECO:0000256" key="2">
    <source>
        <dbReference type="ARBA" id="ARBA00022553"/>
    </source>
</evidence>
<dbReference type="InterPro" id="IPR023299">
    <property type="entry name" value="ATPase_P-typ_cyto_dom_N"/>
</dbReference>
<dbReference type="SUPFAM" id="SSF56784">
    <property type="entry name" value="HAD-like"/>
    <property type="match status" value="1"/>
</dbReference>
<evidence type="ECO:0000313" key="11">
    <source>
        <dbReference type="EMBL" id="RIH93484.1"/>
    </source>
</evidence>
<evidence type="ECO:0000256" key="6">
    <source>
        <dbReference type="ARBA" id="ARBA00022840"/>
    </source>
</evidence>
<dbReference type="InterPro" id="IPR023214">
    <property type="entry name" value="HAD_sf"/>
</dbReference>
<dbReference type="GO" id="GO:0016887">
    <property type="term" value="F:ATP hydrolysis activity"/>
    <property type="evidence" value="ECO:0007669"/>
    <property type="project" value="InterPro"/>
</dbReference>
<dbReference type="Pfam" id="PF00702">
    <property type="entry name" value="Hydrolase"/>
    <property type="match status" value="1"/>
</dbReference>
<organism evidence="11 12">
    <name type="scientific">Meiothermus granaticius NBRC 107808</name>
    <dbReference type="NCBI Taxonomy" id="1227551"/>
    <lineage>
        <taxon>Bacteria</taxon>
        <taxon>Thermotogati</taxon>
        <taxon>Deinococcota</taxon>
        <taxon>Deinococci</taxon>
        <taxon>Thermales</taxon>
        <taxon>Thermaceae</taxon>
        <taxon>Meiothermus</taxon>
    </lineage>
</organism>
<dbReference type="FunFam" id="3.40.50.1000:FF:000211">
    <property type="entry name" value="Plasma membrane ATPase"/>
    <property type="match status" value="1"/>
</dbReference>
<keyword evidence="8 10" id="KW-1133">Transmembrane helix</keyword>
<keyword evidence="5" id="KW-0547">Nucleotide-binding</keyword>
<keyword evidence="7" id="KW-0460">Magnesium</keyword>
<dbReference type="EC" id="3.6.3.8" evidence="11"/>
<dbReference type="Gene3D" id="3.40.50.1000">
    <property type="entry name" value="HAD superfamily/HAD-like"/>
    <property type="match status" value="1"/>
</dbReference>
<keyword evidence="12" id="KW-1185">Reference proteome</keyword>
<keyword evidence="3 10" id="KW-0812">Transmembrane</keyword>
<proteinExistence type="predicted"/>
<evidence type="ECO:0000256" key="1">
    <source>
        <dbReference type="ARBA" id="ARBA00004141"/>
    </source>
</evidence>
<dbReference type="GO" id="GO:0046872">
    <property type="term" value="F:metal ion binding"/>
    <property type="evidence" value="ECO:0007669"/>
    <property type="project" value="UniProtKB-KW"/>
</dbReference>
<dbReference type="NCBIfam" id="TIGR01494">
    <property type="entry name" value="ATPase_P-type"/>
    <property type="match status" value="2"/>
</dbReference>
<dbReference type="InterPro" id="IPR036412">
    <property type="entry name" value="HAD-like_sf"/>
</dbReference>
<comment type="caution">
    <text evidence="11">The sequence shown here is derived from an EMBL/GenBank/DDBJ whole genome shotgun (WGS) entry which is preliminary data.</text>
</comment>
<gene>
    <name evidence="11" type="ORF">Mgrana_00538</name>
</gene>
<keyword evidence="2" id="KW-0597">Phosphoprotein</keyword>
<evidence type="ECO:0000256" key="3">
    <source>
        <dbReference type="ARBA" id="ARBA00022692"/>
    </source>
</evidence>
<dbReference type="Gene3D" id="3.40.1110.10">
    <property type="entry name" value="Calcium-transporting ATPase, cytoplasmic domain N"/>
    <property type="match status" value="1"/>
</dbReference>
<comment type="subcellular location">
    <subcellularLocation>
        <location evidence="1">Membrane</location>
        <topology evidence="1">Multi-pass membrane protein</topology>
    </subcellularLocation>
</comment>
<feature type="transmembrane region" description="Helical" evidence="10">
    <location>
        <begin position="399"/>
        <end position="421"/>
    </location>
</feature>
<dbReference type="PRINTS" id="PR00119">
    <property type="entry name" value="CATATPASE"/>
</dbReference>
<keyword evidence="4" id="KW-0479">Metal-binding</keyword>
<evidence type="ECO:0000256" key="7">
    <source>
        <dbReference type="ARBA" id="ARBA00022842"/>
    </source>
</evidence>
<dbReference type="Gene3D" id="1.20.1110.10">
    <property type="entry name" value="Calcium-transporting ATPase, transmembrane domain"/>
    <property type="match status" value="1"/>
</dbReference>
<dbReference type="Proteomes" id="UP000266178">
    <property type="component" value="Unassembled WGS sequence"/>
</dbReference>
<evidence type="ECO:0000256" key="8">
    <source>
        <dbReference type="ARBA" id="ARBA00022989"/>
    </source>
</evidence>
<feature type="transmembrane region" description="Helical" evidence="10">
    <location>
        <begin position="247"/>
        <end position="265"/>
    </location>
</feature>
<keyword evidence="9 10" id="KW-0472">Membrane</keyword>
<dbReference type="EMBL" id="QWLB01000005">
    <property type="protein sequence ID" value="RIH93484.1"/>
    <property type="molecule type" value="Genomic_DNA"/>
</dbReference>
<reference evidence="11 12" key="1">
    <citation type="submission" date="2018-08" db="EMBL/GenBank/DDBJ databases">
        <title>Meiothermus granaticius genome AF-68 sequencing project.</title>
        <authorList>
            <person name="Da Costa M.S."/>
            <person name="Albuquerque L."/>
            <person name="Raposo P."/>
            <person name="Froufe H.J.C."/>
            <person name="Barroso C.S."/>
            <person name="Egas C."/>
        </authorList>
    </citation>
    <scope>NUCLEOTIDE SEQUENCE [LARGE SCALE GENOMIC DNA]</scope>
    <source>
        <strain evidence="11 12">AF-68</strain>
    </source>
</reference>
<name>A0A399FA69_9DEIN</name>
<dbReference type="InterPro" id="IPR023298">
    <property type="entry name" value="ATPase_P-typ_TM_dom_sf"/>
</dbReference>
<feature type="transmembrane region" description="Helical" evidence="10">
    <location>
        <begin position="337"/>
        <end position="356"/>
    </location>
</feature>
<accession>A0A399FA69</accession>